<comment type="caution">
    <text evidence="7">The sequence shown here is derived from an EMBL/GenBank/DDBJ whole genome shotgun (WGS) entry which is preliminary data.</text>
</comment>
<keyword evidence="6" id="KW-0812">Transmembrane</keyword>
<accession>A0A2M6WRC1</accession>
<evidence type="ECO:0000256" key="3">
    <source>
        <dbReference type="ARBA" id="ARBA00022729"/>
    </source>
</evidence>
<evidence type="ECO:0000256" key="5">
    <source>
        <dbReference type="SAM" id="MobiDB-lite"/>
    </source>
</evidence>
<dbReference type="EMBL" id="PFAO01000032">
    <property type="protein sequence ID" value="PIT95358.1"/>
    <property type="molecule type" value="Genomic_DNA"/>
</dbReference>
<dbReference type="Pfam" id="PF18884">
    <property type="entry name" value="TSP3_bac"/>
    <property type="match status" value="2"/>
</dbReference>
<proteinExistence type="predicted"/>
<evidence type="ECO:0000313" key="7">
    <source>
        <dbReference type="EMBL" id="PIT95358.1"/>
    </source>
</evidence>
<reference evidence="8" key="1">
    <citation type="submission" date="2017-09" db="EMBL/GenBank/DDBJ databases">
        <title>Depth-based differentiation of microbial function through sediment-hosted aquifers and enrichment of novel symbionts in the deep terrestrial subsurface.</title>
        <authorList>
            <person name="Probst A.J."/>
            <person name="Ladd B."/>
            <person name="Jarett J.K."/>
            <person name="Geller-Mcgrath D.E."/>
            <person name="Sieber C.M.K."/>
            <person name="Emerson J.B."/>
            <person name="Anantharaman K."/>
            <person name="Thomas B.C."/>
            <person name="Malmstrom R."/>
            <person name="Stieglmeier M."/>
            <person name="Klingl A."/>
            <person name="Woyke T."/>
            <person name="Ryan C.M."/>
            <person name="Banfield J.F."/>
        </authorList>
    </citation>
    <scope>NUCLEOTIDE SEQUENCE [LARGE SCALE GENOMIC DNA]</scope>
</reference>
<keyword evidence="6" id="KW-0472">Membrane</keyword>
<gene>
    <name evidence="7" type="ORF">COT96_01460</name>
</gene>
<feature type="transmembrane region" description="Helical" evidence="6">
    <location>
        <begin position="59"/>
        <end position="80"/>
    </location>
</feature>
<keyword evidence="2" id="KW-0964">Secreted</keyword>
<feature type="compositionally biased region" description="Low complexity" evidence="5">
    <location>
        <begin position="117"/>
        <end position="128"/>
    </location>
</feature>
<feature type="non-terminal residue" evidence="7">
    <location>
        <position position="1"/>
    </location>
</feature>
<evidence type="ECO:0000313" key="8">
    <source>
        <dbReference type="Proteomes" id="UP000228964"/>
    </source>
</evidence>
<dbReference type="InterPro" id="IPR059100">
    <property type="entry name" value="TSP3_bac"/>
</dbReference>
<dbReference type="Proteomes" id="UP000228964">
    <property type="component" value="Unassembled WGS sequence"/>
</dbReference>
<evidence type="ECO:0000256" key="2">
    <source>
        <dbReference type="ARBA" id="ARBA00022525"/>
    </source>
</evidence>
<protein>
    <submittedName>
        <fullName evidence="7">Uncharacterized protein</fullName>
    </submittedName>
</protein>
<sequence>IFNIFKKKNAKPIEPAIMEPLTNELQSEPEISSDITIHVMPEHFRGEHIKVSQAKTTGLIIIAGGIVFMLIIAGLFYYFLTKGQTKQAEQVAPAAEQVKTETITPEQSEEQPANISTTTTTTITNLPTETLVATSTDMTTESNIVSGAADLVIGIDSDGDGLTDEEEKIFGSNSESLDTDNDGYNDQTEVVNLYNPAGVGPISINPNIEIYQNRTYNYSLIYPKNWSQTISGGDDSIMFKAGDNSFIQVITQANNKQQSIEEWYQKQFNLATIDQANLVSTVSWQGIANSDGLTIYLVDLGKKYIFTLAYNPAANNTLNYSTLFQAIIKSFKITP</sequence>
<feature type="region of interest" description="Disordered" evidence="5">
    <location>
        <begin position="98"/>
        <end position="128"/>
    </location>
</feature>
<keyword evidence="6" id="KW-1133">Transmembrane helix</keyword>
<keyword evidence="3" id="KW-0732">Signal</keyword>
<comment type="subcellular location">
    <subcellularLocation>
        <location evidence="1">Secreted</location>
    </subcellularLocation>
</comment>
<organism evidence="7 8">
    <name type="scientific">Candidatus Falkowbacteria bacterium CG10_big_fil_rev_8_21_14_0_10_38_22</name>
    <dbReference type="NCBI Taxonomy" id="1974564"/>
    <lineage>
        <taxon>Bacteria</taxon>
        <taxon>Candidatus Falkowiibacteriota</taxon>
    </lineage>
</organism>
<feature type="compositionally biased region" description="Polar residues" evidence="5">
    <location>
        <begin position="100"/>
        <end position="116"/>
    </location>
</feature>
<name>A0A2M6WRC1_9BACT</name>
<dbReference type="AlphaFoldDB" id="A0A2M6WRC1"/>
<evidence type="ECO:0000256" key="6">
    <source>
        <dbReference type="SAM" id="Phobius"/>
    </source>
</evidence>
<keyword evidence="4" id="KW-0106">Calcium</keyword>
<evidence type="ECO:0000256" key="4">
    <source>
        <dbReference type="ARBA" id="ARBA00022837"/>
    </source>
</evidence>
<evidence type="ECO:0000256" key="1">
    <source>
        <dbReference type="ARBA" id="ARBA00004613"/>
    </source>
</evidence>